<evidence type="ECO:0000313" key="2">
    <source>
        <dbReference type="EMBL" id="RCW81007.1"/>
    </source>
</evidence>
<evidence type="ECO:0000259" key="1">
    <source>
        <dbReference type="SMART" id="SM00306"/>
    </source>
</evidence>
<dbReference type="InterPro" id="IPR036844">
    <property type="entry name" value="Hint_dom_sf"/>
</dbReference>
<organism evidence="2 3">
    <name type="scientific">Paracoccus lutimaris</name>
    <dbReference type="NCBI Taxonomy" id="1490030"/>
    <lineage>
        <taxon>Bacteria</taxon>
        <taxon>Pseudomonadati</taxon>
        <taxon>Pseudomonadota</taxon>
        <taxon>Alphaproteobacteria</taxon>
        <taxon>Rhodobacterales</taxon>
        <taxon>Paracoccaceae</taxon>
        <taxon>Paracoccus</taxon>
    </lineage>
</organism>
<name>A0A368YQ06_9RHOB</name>
<evidence type="ECO:0000313" key="3">
    <source>
        <dbReference type="Proteomes" id="UP000253345"/>
    </source>
</evidence>
<reference evidence="2 3" key="1">
    <citation type="submission" date="2018-07" db="EMBL/GenBank/DDBJ databases">
        <title>Genomic Encyclopedia of Type Strains, Phase III (KMG-III): the genomes of soil and plant-associated and newly described type strains.</title>
        <authorList>
            <person name="Whitman W."/>
        </authorList>
    </citation>
    <scope>NUCLEOTIDE SEQUENCE [LARGE SCALE GENOMIC DNA]</scope>
    <source>
        <strain evidence="2 3">CECT 8525</strain>
    </source>
</reference>
<dbReference type="InterPro" id="IPR003587">
    <property type="entry name" value="Hint_dom_N"/>
</dbReference>
<dbReference type="CDD" id="cd00081">
    <property type="entry name" value="Hint"/>
    <property type="match status" value="1"/>
</dbReference>
<accession>A0A368YQ06</accession>
<dbReference type="Proteomes" id="UP000253345">
    <property type="component" value="Unassembled WGS sequence"/>
</dbReference>
<gene>
    <name evidence="2" type="ORF">DFP89_11611</name>
</gene>
<dbReference type="InterPro" id="IPR006141">
    <property type="entry name" value="Intein_N"/>
</dbReference>
<dbReference type="Pfam" id="PF13403">
    <property type="entry name" value="Hint_2"/>
    <property type="match status" value="1"/>
</dbReference>
<dbReference type="Gene3D" id="2.170.16.10">
    <property type="entry name" value="Hedgehog/Intein (Hint) domain"/>
    <property type="match status" value="1"/>
</dbReference>
<dbReference type="RefSeq" id="WP_114350001.1">
    <property type="nucleotide sequence ID" value="NZ_QPJL01000016.1"/>
</dbReference>
<sequence>MALESLRVYRITSGDTSYQHSGNFGIEIAGTITIDDSNGTGDNALGDFTDTGVADVPDQNVTASTVTGIVAGNVVDSRYMYTFTGSDGSTGTVYFLATNSGTNYGSLILSTTPLDPSVTYTFGAFNRNGSVNYNAVVRCFARGTRIETETGPVRIEDLSVGDRVLTLDNGYQAIRWIGATKLGIGALLAKPKLRPVVIEKGALGCGAPREELRVSPQHRMLVRSIIARRMFDTDEVLVPANKLVGLAGIRIDDSCREVEYFHLLFDSHQIIHAEGALSESLLMGSEAVNGLDPEALAELVEIFGDLTLAGLPSAIPARPIPETGKSIKELVRRHQRNSKSLVAEQV</sequence>
<feature type="domain" description="Hint" evidence="1">
    <location>
        <begin position="137"/>
        <end position="240"/>
    </location>
</feature>
<dbReference type="PROSITE" id="PS50817">
    <property type="entry name" value="INTEIN_N_TER"/>
    <property type="match status" value="1"/>
</dbReference>
<dbReference type="OrthoDB" id="7818989at2"/>
<keyword evidence="3" id="KW-1185">Reference proteome</keyword>
<dbReference type="InterPro" id="IPR028992">
    <property type="entry name" value="Hedgehog/Intein_dom"/>
</dbReference>
<dbReference type="EMBL" id="QPJL01000016">
    <property type="protein sequence ID" value="RCW81007.1"/>
    <property type="molecule type" value="Genomic_DNA"/>
</dbReference>
<comment type="caution">
    <text evidence="2">The sequence shown here is derived from an EMBL/GenBank/DDBJ whole genome shotgun (WGS) entry which is preliminary data.</text>
</comment>
<dbReference type="SUPFAM" id="SSF51294">
    <property type="entry name" value="Hedgehog/intein (Hint) domain"/>
    <property type="match status" value="1"/>
</dbReference>
<dbReference type="SMART" id="SM00306">
    <property type="entry name" value="HintN"/>
    <property type="match status" value="1"/>
</dbReference>
<proteinExistence type="predicted"/>
<dbReference type="GO" id="GO:0016539">
    <property type="term" value="P:intein-mediated protein splicing"/>
    <property type="evidence" value="ECO:0007669"/>
    <property type="project" value="InterPro"/>
</dbReference>
<dbReference type="AlphaFoldDB" id="A0A368YQ06"/>
<protein>
    <submittedName>
        <fullName evidence="2">Hint domain-containing protein</fullName>
    </submittedName>
</protein>